<name>A0A4Q9M493_9APHY</name>
<proteinExistence type="predicted"/>
<protein>
    <submittedName>
        <fullName evidence="1">Uncharacterized protein</fullName>
    </submittedName>
</protein>
<dbReference type="AlphaFoldDB" id="A0A4Q9M493"/>
<evidence type="ECO:0000313" key="1">
    <source>
        <dbReference type="EMBL" id="TBU21605.1"/>
    </source>
</evidence>
<accession>A0A4Q9M493</accession>
<sequence>MDSRQSRTHLDTRTLLKICTDTTTLQFPAISPTEFRLFVFGERSSNLTHDEFNDWNCIGHVPFPIAIPTFCKVTCLVAEDGELAEYLTTTYAVDFRKVFDVLRFKSQAPGARGRRH</sequence>
<gene>
    <name evidence="1" type="ORF">BD311DRAFT_830123</name>
</gene>
<organism evidence="1">
    <name type="scientific">Dichomitus squalens</name>
    <dbReference type="NCBI Taxonomy" id="114155"/>
    <lineage>
        <taxon>Eukaryota</taxon>
        <taxon>Fungi</taxon>
        <taxon>Dikarya</taxon>
        <taxon>Basidiomycota</taxon>
        <taxon>Agaricomycotina</taxon>
        <taxon>Agaricomycetes</taxon>
        <taxon>Polyporales</taxon>
        <taxon>Polyporaceae</taxon>
        <taxon>Dichomitus</taxon>
    </lineage>
</organism>
<dbReference type="Proteomes" id="UP000292957">
    <property type="component" value="Unassembled WGS sequence"/>
</dbReference>
<dbReference type="EMBL" id="ML143592">
    <property type="protein sequence ID" value="TBU21605.1"/>
    <property type="molecule type" value="Genomic_DNA"/>
</dbReference>
<reference evidence="1" key="1">
    <citation type="submission" date="2019-01" db="EMBL/GenBank/DDBJ databases">
        <title>Draft genome sequences of three monokaryotic isolates of the white-rot basidiomycete fungus Dichomitus squalens.</title>
        <authorList>
            <consortium name="DOE Joint Genome Institute"/>
            <person name="Lopez S.C."/>
            <person name="Andreopoulos B."/>
            <person name="Pangilinan J."/>
            <person name="Lipzen A."/>
            <person name="Riley R."/>
            <person name="Ahrendt S."/>
            <person name="Ng V."/>
            <person name="Barry K."/>
            <person name="Daum C."/>
            <person name="Grigoriev I.V."/>
            <person name="Hilden K.S."/>
            <person name="Makela M.R."/>
            <person name="de Vries R.P."/>
        </authorList>
    </citation>
    <scope>NUCLEOTIDE SEQUENCE [LARGE SCALE GENOMIC DNA]</scope>
    <source>
        <strain evidence="1">OM18370.1</strain>
    </source>
</reference>